<dbReference type="OrthoDB" id="5966597at2"/>
<evidence type="ECO:0000313" key="2">
    <source>
        <dbReference type="Proteomes" id="UP000031977"/>
    </source>
</evidence>
<proteinExistence type="predicted"/>
<accession>A0A0C3DH24</accession>
<evidence type="ECO:0008006" key="3">
    <source>
        <dbReference type="Google" id="ProtNLM"/>
    </source>
</evidence>
<dbReference type="EMBL" id="JXOK01000046">
    <property type="protein sequence ID" value="KIN10659.1"/>
    <property type="molecule type" value="Genomic_DNA"/>
</dbReference>
<comment type="caution">
    <text evidence="1">The sequence shown here is derived from an EMBL/GenBank/DDBJ whole genome shotgun (WGS) entry which is preliminary data.</text>
</comment>
<sequence>MANTKQSTAKTQEQLEEAYHLAEQATTEAVGAVKEQAKEKFDVGAERVQQATKSAENVIKERPLLSIGCAFLAGWAVSKLIK</sequence>
<protein>
    <recommendedName>
        <fullName evidence="3">DUF883 domain-containing protein</fullName>
    </recommendedName>
</protein>
<dbReference type="RefSeq" id="WP_041155730.1">
    <property type="nucleotide sequence ID" value="NZ_CBCRVP010000024.1"/>
</dbReference>
<reference evidence="1 2" key="1">
    <citation type="submission" date="2015-01" db="EMBL/GenBank/DDBJ databases">
        <title>Draft genome of Vibrio mytili type strain CAIM 528.</title>
        <authorList>
            <person name="Gonzalez-Castillo A."/>
            <person name="Gomez-Gil B."/>
            <person name="Enciso-Ibarra J."/>
        </authorList>
    </citation>
    <scope>NUCLEOTIDE SEQUENCE [LARGE SCALE GENOMIC DNA]</scope>
    <source>
        <strain evidence="1 2">CAIM 528</strain>
    </source>
</reference>
<evidence type="ECO:0000313" key="1">
    <source>
        <dbReference type="EMBL" id="KIN10659.1"/>
    </source>
</evidence>
<gene>
    <name evidence="1" type="ORF">SU60_12145</name>
</gene>
<dbReference type="AlphaFoldDB" id="A0A0C3DH24"/>
<organism evidence="1 2">
    <name type="scientific">Vibrio mytili</name>
    <dbReference type="NCBI Taxonomy" id="50718"/>
    <lineage>
        <taxon>Bacteria</taxon>
        <taxon>Pseudomonadati</taxon>
        <taxon>Pseudomonadota</taxon>
        <taxon>Gammaproteobacteria</taxon>
        <taxon>Vibrionales</taxon>
        <taxon>Vibrionaceae</taxon>
        <taxon>Vibrio</taxon>
    </lineage>
</organism>
<keyword evidence="2" id="KW-1185">Reference proteome</keyword>
<dbReference type="Proteomes" id="UP000031977">
    <property type="component" value="Unassembled WGS sequence"/>
</dbReference>
<name>A0A0C3DH24_9VIBR</name>
<dbReference type="STRING" id="50718.SU60_12145"/>